<proteinExistence type="predicted"/>
<protein>
    <submittedName>
        <fullName evidence="1">Uncharacterized protein</fullName>
    </submittedName>
</protein>
<sequence length="48" mass="5625">VLNDIHLNISLFNFDIFCPLYPAPEENGFYGQDDKSRFCTSKFNFIFS</sequence>
<evidence type="ECO:0000313" key="1">
    <source>
        <dbReference type="EMBL" id="KKL56351.1"/>
    </source>
</evidence>
<reference evidence="1" key="1">
    <citation type="journal article" date="2015" name="Nature">
        <title>Complex archaea that bridge the gap between prokaryotes and eukaryotes.</title>
        <authorList>
            <person name="Spang A."/>
            <person name="Saw J.H."/>
            <person name="Jorgensen S.L."/>
            <person name="Zaremba-Niedzwiedzka K."/>
            <person name="Martijn J."/>
            <person name="Lind A.E."/>
            <person name="van Eijk R."/>
            <person name="Schleper C."/>
            <person name="Guy L."/>
            <person name="Ettema T.J."/>
        </authorList>
    </citation>
    <scope>NUCLEOTIDE SEQUENCE</scope>
</reference>
<feature type="non-terminal residue" evidence="1">
    <location>
        <position position="1"/>
    </location>
</feature>
<name>A0A0F9DRH1_9ZZZZ</name>
<dbReference type="EMBL" id="LAZR01030524">
    <property type="protein sequence ID" value="KKL56351.1"/>
    <property type="molecule type" value="Genomic_DNA"/>
</dbReference>
<accession>A0A0F9DRH1</accession>
<gene>
    <name evidence="1" type="ORF">LCGC14_2246260</name>
</gene>
<organism evidence="1">
    <name type="scientific">marine sediment metagenome</name>
    <dbReference type="NCBI Taxonomy" id="412755"/>
    <lineage>
        <taxon>unclassified sequences</taxon>
        <taxon>metagenomes</taxon>
        <taxon>ecological metagenomes</taxon>
    </lineage>
</organism>
<comment type="caution">
    <text evidence="1">The sequence shown here is derived from an EMBL/GenBank/DDBJ whole genome shotgun (WGS) entry which is preliminary data.</text>
</comment>
<dbReference type="AlphaFoldDB" id="A0A0F9DRH1"/>